<dbReference type="Gene3D" id="2.160.20.10">
    <property type="entry name" value="Single-stranded right-handed beta-helix, Pectin lyase-like"/>
    <property type="match status" value="1"/>
</dbReference>
<evidence type="ECO:0000256" key="7">
    <source>
        <dbReference type="ARBA" id="ARBA00057335"/>
    </source>
</evidence>
<dbReference type="InterPro" id="IPR006501">
    <property type="entry name" value="Pectinesterase_inhib_dom"/>
</dbReference>
<keyword evidence="11" id="KW-1185">Reference proteome</keyword>
<evidence type="ECO:0000256" key="8">
    <source>
        <dbReference type="SAM" id="SignalP"/>
    </source>
</evidence>
<evidence type="ECO:0000256" key="3">
    <source>
        <dbReference type="ARBA" id="ARBA00022512"/>
    </source>
</evidence>
<organism evidence="10 11">
    <name type="scientific">Dovyalis caffra</name>
    <dbReference type="NCBI Taxonomy" id="77055"/>
    <lineage>
        <taxon>Eukaryota</taxon>
        <taxon>Viridiplantae</taxon>
        <taxon>Streptophyta</taxon>
        <taxon>Embryophyta</taxon>
        <taxon>Tracheophyta</taxon>
        <taxon>Spermatophyta</taxon>
        <taxon>Magnoliopsida</taxon>
        <taxon>eudicotyledons</taxon>
        <taxon>Gunneridae</taxon>
        <taxon>Pentapetalae</taxon>
        <taxon>rosids</taxon>
        <taxon>fabids</taxon>
        <taxon>Malpighiales</taxon>
        <taxon>Salicaceae</taxon>
        <taxon>Flacourtieae</taxon>
        <taxon>Dovyalis</taxon>
    </lineage>
</organism>
<dbReference type="Gene3D" id="1.20.140.40">
    <property type="entry name" value="Invertase/pectin methylesterase inhibitor family protein"/>
    <property type="match status" value="1"/>
</dbReference>
<accession>A0AAV1SR83</accession>
<name>A0AAV1SR83_9ROSI</name>
<keyword evidence="4" id="KW-1015">Disulfide bond</keyword>
<evidence type="ECO:0000256" key="2">
    <source>
        <dbReference type="ARBA" id="ARBA00013229"/>
    </source>
</evidence>
<dbReference type="InterPro" id="IPR012334">
    <property type="entry name" value="Pectin_lyas_fold"/>
</dbReference>
<proteinExistence type="predicted"/>
<dbReference type="NCBIfam" id="TIGR01614">
    <property type="entry name" value="PME_inhib"/>
    <property type="match status" value="1"/>
</dbReference>
<dbReference type="EC" id="3.1.1.11" evidence="2"/>
<evidence type="ECO:0000256" key="4">
    <source>
        <dbReference type="ARBA" id="ARBA00023157"/>
    </source>
</evidence>
<dbReference type="PANTHER" id="PTHR31707">
    <property type="entry name" value="PECTINESTERASE"/>
    <property type="match status" value="1"/>
</dbReference>
<dbReference type="EMBL" id="CAWUPB010001195">
    <property type="protein sequence ID" value="CAK7354932.1"/>
    <property type="molecule type" value="Genomic_DNA"/>
</dbReference>
<evidence type="ECO:0000256" key="1">
    <source>
        <dbReference type="ARBA" id="ARBA00004191"/>
    </source>
</evidence>
<keyword evidence="8" id="KW-0732">Signal</keyword>
<evidence type="ECO:0000313" key="11">
    <source>
        <dbReference type="Proteomes" id="UP001314170"/>
    </source>
</evidence>
<evidence type="ECO:0000313" key="10">
    <source>
        <dbReference type="EMBL" id="CAK7354932.1"/>
    </source>
</evidence>
<feature type="signal peptide" evidence="8">
    <location>
        <begin position="1"/>
        <end position="23"/>
    </location>
</feature>
<dbReference type="Pfam" id="PF04043">
    <property type="entry name" value="PMEI"/>
    <property type="match status" value="1"/>
</dbReference>
<feature type="chain" id="PRO_5043527806" description="pectinesterase" evidence="8">
    <location>
        <begin position="24"/>
        <end position="272"/>
    </location>
</feature>
<feature type="domain" description="Pectinesterase inhibitor" evidence="9">
    <location>
        <begin position="32"/>
        <end position="180"/>
    </location>
</feature>
<comment type="caution">
    <text evidence="10">The sequence shown here is derived from an EMBL/GenBank/DDBJ whole genome shotgun (WGS) entry which is preliminary data.</text>
</comment>
<gene>
    <name evidence="10" type="ORF">DCAF_LOCUS25412</name>
</gene>
<dbReference type="FunFam" id="1.20.140.40:FF:000021">
    <property type="entry name" value="Probable pectinesterase/pectinesterase inhibitor 51"/>
    <property type="match status" value="1"/>
</dbReference>
<dbReference type="SMART" id="SM00856">
    <property type="entry name" value="PMEI"/>
    <property type="match status" value="1"/>
</dbReference>
<dbReference type="SUPFAM" id="SSF101148">
    <property type="entry name" value="Plant invertase/pectin methylesterase inhibitor"/>
    <property type="match status" value="1"/>
</dbReference>
<evidence type="ECO:0000259" key="9">
    <source>
        <dbReference type="SMART" id="SM00856"/>
    </source>
</evidence>
<dbReference type="GO" id="GO:0004857">
    <property type="term" value="F:enzyme inhibitor activity"/>
    <property type="evidence" value="ECO:0007669"/>
    <property type="project" value="InterPro"/>
</dbReference>
<comment type="function">
    <text evidence="7">Acts in the modification of cell walls via demethylesterification of cell wall pectin.</text>
</comment>
<protein>
    <recommendedName>
        <fullName evidence="2">pectinesterase</fullName>
        <ecNumber evidence="2">3.1.1.11</ecNumber>
    </recommendedName>
</protein>
<dbReference type="AlphaFoldDB" id="A0AAV1SR83"/>
<dbReference type="InterPro" id="IPR035513">
    <property type="entry name" value="Invertase/methylesterase_inhib"/>
</dbReference>
<comment type="subcellular location">
    <subcellularLocation>
        <location evidence="1">Secreted</location>
        <location evidence="1">Cell wall</location>
    </subcellularLocation>
</comment>
<keyword evidence="5" id="KW-0325">Glycoprotein</keyword>
<evidence type="ECO:0000256" key="5">
    <source>
        <dbReference type="ARBA" id="ARBA00023180"/>
    </source>
</evidence>
<dbReference type="GO" id="GO:0030599">
    <property type="term" value="F:pectinesterase activity"/>
    <property type="evidence" value="ECO:0007669"/>
    <property type="project" value="UniProtKB-EC"/>
</dbReference>
<dbReference type="Proteomes" id="UP001314170">
    <property type="component" value="Unassembled WGS sequence"/>
</dbReference>
<comment type="catalytic activity">
    <reaction evidence="6">
        <text>[(1-&gt;4)-alpha-D-galacturonosyl methyl ester](n) + n H2O = [(1-&gt;4)-alpha-D-galacturonosyl](n) + n methanol + n H(+)</text>
        <dbReference type="Rhea" id="RHEA:22380"/>
        <dbReference type="Rhea" id="RHEA-COMP:14570"/>
        <dbReference type="Rhea" id="RHEA-COMP:14573"/>
        <dbReference type="ChEBI" id="CHEBI:15377"/>
        <dbReference type="ChEBI" id="CHEBI:15378"/>
        <dbReference type="ChEBI" id="CHEBI:17790"/>
        <dbReference type="ChEBI" id="CHEBI:140522"/>
        <dbReference type="ChEBI" id="CHEBI:140523"/>
        <dbReference type="EC" id="3.1.1.11"/>
    </reaction>
</comment>
<sequence>MASILSFCLLLFLSLSITTETNCEQPTEHKRATQPEIVQACKATRFQDTCVSSMSNSNVPKNETPLQIIRSAISISEANLKTDQSMVKSILDTSKDNANRTRAAKTCVETLENSQYRITRTTEDGLPGNTKNARAWMSAALLYQNVCLGQLKYVNDTSLTNQTMSFLNATASLTSNALSMIVSYDVFGNDTKSWGPPQTERDGFWEISGTVEEVGLRYRGGFPPNLTTDVMVSMDGNDGGCYKTVQEAVNTAPDNEWGRRYVIRIKEEFMRR</sequence>
<dbReference type="CDD" id="cd15798">
    <property type="entry name" value="PMEI-like_3"/>
    <property type="match status" value="1"/>
</dbReference>
<reference evidence="10 11" key="1">
    <citation type="submission" date="2024-01" db="EMBL/GenBank/DDBJ databases">
        <authorList>
            <person name="Waweru B."/>
        </authorList>
    </citation>
    <scope>NUCLEOTIDE SEQUENCE [LARGE SCALE GENOMIC DNA]</scope>
</reference>
<keyword evidence="3" id="KW-0134">Cell wall</keyword>
<keyword evidence="3" id="KW-0964">Secreted</keyword>
<evidence type="ECO:0000256" key="6">
    <source>
        <dbReference type="ARBA" id="ARBA00047928"/>
    </source>
</evidence>